<dbReference type="EMBL" id="JANRMS010005098">
    <property type="protein sequence ID" value="KAJ3503795.1"/>
    <property type="molecule type" value="Genomic_DNA"/>
</dbReference>
<name>A0ACC1RCR3_9HYPO</name>
<evidence type="ECO:0000313" key="2">
    <source>
        <dbReference type="Proteomes" id="UP001148629"/>
    </source>
</evidence>
<proteinExistence type="predicted"/>
<organism evidence="1 2">
    <name type="scientific">Fusarium decemcellulare</name>
    <dbReference type="NCBI Taxonomy" id="57161"/>
    <lineage>
        <taxon>Eukaryota</taxon>
        <taxon>Fungi</taxon>
        <taxon>Dikarya</taxon>
        <taxon>Ascomycota</taxon>
        <taxon>Pezizomycotina</taxon>
        <taxon>Sordariomycetes</taxon>
        <taxon>Hypocreomycetidae</taxon>
        <taxon>Hypocreales</taxon>
        <taxon>Nectriaceae</taxon>
        <taxon>Fusarium</taxon>
        <taxon>Fusarium decemcellulare species complex</taxon>
    </lineage>
</organism>
<gene>
    <name evidence="1" type="ORF">NM208_g16443</name>
</gene>
<reference evidence="1" key="1">
    <citation type="submission" date="2022-08" db="EMBL/GenBank/DDBJ databases">
        <title>Genome Sequence of Fusarium decemcellulare.</title>
        <authorList>
            <person name="Buettner E."/>
        </authorList>
    </citation>
    <scope>NUCLEOTIDE SEQUENCE</scope>
    <source>
        <strain evidence="1">Babe19</strain>
    </source>
</reference>
<evidence type="ECO:0000313" key="1">
    <source>
        <dbReference type="EMBL" id="KAJ3503795.1"/>
    </source>
</evidence>
<keyword evidence="2" id="KW-1185">Reference proteome</keyword>
<accession>A0ACC1RCR3</accession>
<dbReference type="Proteomes" id="UP001148629">
    <property type="component" value="Unassembled WGS sequence"/>
</dbReference>
<comment type="caution">
    <text evidence="1">The sequence shown here is derived from an EMBL/GenBank/DDBJ whole genome shotgun (WGS) entry which is preliminary data.</text>
</comment>
<protein>
    <submittedName>
        <fullName evidence="1">Uncharacterized protein</fullName>
    </submittedName>
</protein>
<sequence length="185" mass="20697">MSERMQSNDTILEDLGLAERSARRRSTPEHVDVDMNSPKNSPLKGRDGLVKFAGNGEAAYLHDRLGEHATKLAELSTLVGGHSDKLDDHANLIEENEELATINGNEIFSFQNTTDAIVGRLEDASLDHSRRIDGLTEKLAKSYDDWKKEQETSNARVNDRLTNLEAKVFRDLFGETTHKFSKMGV</sequence>